<feature type="compositionally biased region" description="Basic residues" evidence="1">
    <location>
        <begin position="620"/>
        <end position="629"/>
    </location>
</feature>
<keyword evidence="3" id="KW-1185">Reference proteome</keyword>
<reference evidence="2" key="2">
    <citation type="submission" date="2023-06" db="EMBL/GenBank/DDBJ databases">
        <authorList>
            <consortium name="Lawrence Berkeley National Laboratory"/>
            <person name="Haridas S."/>
            <person name="Hensen N."/>
            <person name="Bonometti L."/>
            <person name="Westerberg I."/>
            <person name="Brannstrom I.O."/>
            <person name="Guillou S."/>
            <person name="Cros-Aarteil S."/>
            <person name="Calhoun S."/>
            <person name="Kuo A."/>
            <person name="Mondo S."/>
            <person name="Pangilinan J."/>
            <person name="Riley R."/>
            <person name="LaButti K."/>
            <person name="Andreopoulos B."/>
            <person name="Lipzen A."/>
            <person name="Chen C."/>
            <person name="Yanf M."/>
            <person name="Daum C."/>
            <person name="Ng V."/>
            <person name="Clum A."/>
            <person name="Steindorff A."/>
            <person name="Ohm R."/>
            <person name="Martin F."/>
            <person name="Silar P."/>
            <person name="Natvig D."/>
            <person name="Lalanne C."/>
            <person name="Gautier V."/>
            <person name="Ament-velasquez S.L."/>
            <person name="Kruys A."/>
            <person name="Hutchinson M.I."/>
            <person name="Powell A.J."/>
            <person name="Barry K."/>
            <person name="Miller A.N."/>
            <person name="Grigoriev I.V."/>
            <person name="Debuchy R."/>
            <person name="Gladieux P."/>
            <person name="Thoren M.H."/>
            <person name="Johannesson H."/>
        </authorList>
    </citation>
    <scope>NUCLEOTIDE SEQUENCE</scope>
    <source>
        <strain evidence="2">CBS 232.78</strain>
    </source>
</reference>
<accession>A0AAE0U7T1</accession>
<feature type="region of interest" description="Disordered" evidence="1">
    <location>
        <begin position="606"/>
        <end position="643"/>
    </location>
</feature>
<feature type="compositionally biased region" description="Basic residues" evidence="1">
    <location>
        <begin position="25"/>
        <end position="36"/>
    </location>
</feature>
<dbReference type="AlphaFoldDB" id="A0AAE0U7T1"/>
<feature type="compositionally biased region" description="Polar residues" evidence="1">
    <location>
        <begin position="37"/>
        <end position="48"/>
    </location>
</feature>
<dbReference type="EMBL" id="JAULSW010000001">
    <property type="protein sequence ID" value="KAK3393745.1"/>
    <property type="molecule type" value="Genomic_DNA"/>
</dbReference>
<gene>
    <name evidence="2" type="ORF">B0H63DRAFT_459048</name>
</gene>
<proteinExistence type="predicted"/>
<evidence type="ECO:0000256" key="1">
    <source>
        <dbReference type="SAM" id="MobiDB-lite"/>
    </source>
</evidence>
<reference evidence="2" key="1">
    <citation type="journal article" date="2023" name="Mol. Phylogenet. Evol.">
        <title>Genome-scale phylogeny and comparative genomics of the fungal order Sordariales.</title>
        <authorList>
            <person name="Hensen N."/>
            <person name="Bonometti L."/>
            <person name="Westerberg I."/>
            <person name="Brannstrom I.O."/>
            <person name="Guillou S."/>
            <person name="Cros-Aarteil S."/>
            <person name="Calhoun S."/>
            <person name="Haridas S."/>
            <person name="Kuo A."/>
            <person name="Mondo S."/>
            <person name="Pangilinan J."/>
            <person name="Riley R."/>
            <person name="LaButti K."/>
            <person name="Andreopoulos B."/>
            <person name="Lipzen A."/>
            <person name="Chen C."/>
            <person name="Yan M."/>
            <person name="Daum C."/>
            <person name="Ng V."/>
            <person name="Clum A."/>
            <person name="Steindorff A."/>
            <person name="Ohm R.A."/>
            <person name="Martin F."/>
            <person name="Silar P."/>
            <person name="Natvig D.O."/>
            <person name="Lalanne C."/>
            <person name="Gautier V."/>
            <person name="Ament-Velasquez S.L."/>
            <person name="Kruys A."/>
            <person name="Hutchinson M.I."/>
            <person name="Powell A.J."/>
            <person name="Barry K."/>
            <person name="Miller A.N."/>
            <person name="Grigoriev I.V."/>
            <person name="Debuchy R."/>
            <person name="Gladieux P."/>
            <person name="Hiltunen Thoren M."/>
            <person name="Johannesson H."/>
        </authorList>
    </citation>
    <scope>NUCLEOTIDE SEQUENCE</scope>
    <source>
        <strain evidence="2">CBS 232.78</strain>
    </source>
</reference>
<name>A0AAE0U7T1_9PEZI</name>
<evidence type="ECO:0000313" key="3">
    <source>
        <dbReference type="Proteomes" id="UP001285441"/>
    </source>
</evidence>
<dbReference type="Proteomes" id="UP001285441">
    <property type="component" value="Unassembled WGS sequence"/>
</dbReference>
<comment type="caution">
    <text evidence="2">The sequence shown here is derived from an EMBL/GenBank/DDBJ whole genome shotgun (WGS) entry which is preliminary data.</text>
</comment>
<evidence type="ECO:0000313" key="2">
    <source>
        <dbReference type="EMBL" id="KAK3393745.1"/>
    </source>
</evidence>
<feature type="region of interest" description="Disordered" evidence="1">
    <location>
        <begin position="1"/>
        <end position="89"/>
    </location>
</feature>
<sequence>MSSEVPRGLGLPPKQLGEAGDVDRHVRHHGGRRQSATRRITSNVSSFNRNRDHRIRRSVPYPEPQTPRTRSMARRAAEAEAEAESLAMGEQRVVSIPESAEHEHQHKRNAPSEEWKPSITIGDSLWLPGEDLSRIEIAERRITQCRAWLQYYGATADFPQLLEEAISERNNLDEKDENNTMPVSRLPSTHAEAIAQRLDVLRSAMEDSVFPPERANIGAAIAGYESGAIPVSDSYTLVWGGRIVDRCPDYDTFTRDRTVRLDRYFTQYGEGWLWFEPPLTGDGVGVPSPIVTAKRGTCSENLPAYRKAMANIGHYQTTQGFRRRKEKVTRRWPLFSGISGKRHDSKTTDPDPDGPRMLWKVLLDSGATLPCIFKADLVKLGIDVTRYARQSQVHIATANGKCWNPVYDLDVGLYAGEEKGLALTTSSEAHPPNMRSEPNMMGCTMLPVVVFDGACKTDKYPDSPPERLSGFFPFQHLYISSAPGNFRLWLGEDRHDVVGTAQMPAHMRTKAPEEEDGTYNRKSKADVALPDRPAWLERVLPLLGPPTRTMFEHVIEDGSGQVLREEDNGRRSYFFQAPGGTDLDNIHPDLRIPTGLQVCNVGPKTKLSQRGVGEDEKTLGRKQPKKRLGQRLASKVTIGSRGQ</sequence>
<organism evidence="2 3">
    <name type="scientific">Podospora didyma</name>
    <dbReference type="NCBI Taxonomy" id="330526"/>
    <lineage>
        <taxon>Eukaryota</taxon>
        <taxon>Fungi</taxon>
        <taxon>Dikarya</taxon>
        <taxon>Ascomycota</taxon>
        <taxon>Pezizomycotina</taxon>
        <taxon>Sordariomycetes</taxon>
        <taxon>Sordariomycetidae</taxon>
        <taxon>Sordariales</taxon>
        <taxon>Podosporaceae</taxon>
        <taxon>Podospora</taxon>
    </lineage>
</organism>
<protein>
    <submittedName>
        <fullName evidence="2">Uncharacterized protein</fullName>
    </submittedName>
</protein>